<dbReference type="AlphaFoldDB" id="A0A7R7WEL8"/>
<keyword evidence="1" id="KW-0472">Membrane</keyword>
<gene>
    <name evidence="2" type="ORF">AKAW2_51904A</name>
</gene>
<proteinExistence type="predicted"/>
<dbReference type="RefSeq" id="XP_041545325.1">
    <property type="nucleotide sequence ID" value="XM_041691885.1"/>
</dbReference>
<keyword evidence="3" id="KW-1185">Reference proteome</keyword>
<evidence type="ECO:0000313" key="2">
    <source>
        <dbReference type="EMBL" id="BCS01563.1"/>
    </source>
</evidence>
<dbReference type="GeneID" id="64962884"/>
<evidence type="ECO:0000256" key="1">
    <source>
        <dbReference type="SAM" id="Phobius"/>
    </source>
</evidence>
<name>A0A7R7WEL8_ASPKA</name>
<reference evidence="2" key="2">
    <citation type="submission" date="2021-02" db="EMBL/GenBank/DDBJ databases">
        <title>Aspergillus luchuensis mut. kawachii IFO 4304 genome sequence.</title>
        <authorList>
            <person name="Mori K."/>
            <person name="Kadooka C."/>
            <person name="Goto M."/>
            <person name="Futagami T."/>
        </authorList>
    </citation>
    <scope>NUCLEOTIDE SEQUENCE</scope>
    <source>
        <strain evidence="2">IFO 4308</strain>
    </source>
</reference>
<dbReference type="Proteomes" id="UP000661280">
    <property type="component" value="Chromosome 5"/>
</dbReference>
<protein>
    <submittedName>
        <fullName evidence="2">Uncharacterized protein</fullName>
    </submittedName>
</protein>
<feature type="transmembrane region" description="Helical" evidence="1">
    <location>
        <begin position="105"/>
        <end position="125"/>
    </location>
</feature>
<evidence type="ECO:0000313" key="3">
    <source>
        <dbReference type="Proteomes" id="UP000661280"/>
    </source>
</evidence>
<keyword evidence="1" id="KW-0812">Transmembrane</keyword>
<dbReference type="KEGG" id="aluc:AKAW2_51904A"/>
<sequence length="133" mass="14902">MKWIVSRSYNRDALPISIWFLTVDHPSVFPSSLPTPCKSGTSAPDRPAAINSISLLIPPSRIRGSPFVGLDHYFYWILLILNLIFWGAMRRTIDSLDLTWDANDGIGLLLHSVIVIPFIIIQPGWMDDGAVNK</sequence>
<reference evidence="2" key="1">
    <citation type="submission" date="2021-01" db="EMBL/GenBank/DDBJ databases">
        <authorList>
            <consortium name="Aspergillus luchuensis mut. kawachii IFO 4304 genome sequencing consortium"/>
            <person name="Kazuki M."/>
            <person name="Futagami T."/>
        </authorList>
    </citation>
    <scope>NUCLEOTIDE SEQUENCE</scope>
    <source>
        <strain evidence="2">IFO 4308</strain>
    </source>
</reference>
<feature type="transmembrane region" description="Helical" evidence="1">
    <location>
        <begin position="73"/>
        <end position="93"/>
    </location>
</feature>
<keyword evidence="1" id="KW-1133">Transmembrane helix</keyword>
<dbReference type="EMBL" id="AP024429">
    <property type="protein sequence ID" value="BCS01563.1"/>
    <property type="molecule type" value="Genomic_DNA"/>
</dbReference>
<accession>A0A7R7WEL8</accession>
<organism evidence="2 3">
    <name type="scientific">Aspergillus kawachii</name>
    <name type="common">White koji mold</name>
    <name type="synonym">Aspergillus awamori var. kawachi</name>
    <dbReference type="NCBI Taxonomy" id="1069201"/>
    <lineage>
        <taxon>Eukaryota</taxon>
        <taxon>Fungi</taxon>
        <taxon>Dikarya</taxon>
        <taxon>Ascomycota</taxon>
        <taxon>Pezizomycotina</taxon>
        <taxon>Eurotiomycetes</taxon>
        <taxon>Eurotiomycetidae</taxon>
        <taxon>Eurotiales</taxon>
        <taxon>Aspergillaceae</taxon>
        <taxon>Aspergillus</taxon>
        <taxon>Aspergillus subgen. Circumdati</taxon>
    </lineage>
</organism>